<keyword evidence="3 5" id="KW-0238">DNA-binding</keyword>
<dbReference type="PANTHER" id="PTHR30349">
    <property type="entry name" value="PHAGE INTEGRASE-RELATED"/>
    <property type="match status" value="1"/>
</dbReference>
<dbReference type="PROSITE" id="PS51898">
    <property type="entry name" value="TYR_RECOMBINASE"/>
    <property type="match status" value="1"/>
</dbReference>
<dbReference type="InterPro" id="IPR010998">
    <property type="entry name" value="Integrase_recombinase_N"/>
</dbReference>
<feature type="domain" description="Core-binding (CB)" evidence="7">
    <location>
        <begin position="230"/>
        <end position="333"/>
    </location>
</feature>
<dbReference type="Gene3D" id="1.10.443.10">
    <property type="entry name" value="Intergrase catalytic core"/>
    <property type="match status" value="1"/>
</dbReference>
<dbReference type="Gene3D" id="1.10.150.130">
    <property type="match status" value="1"/>
</dbReference>
<dbReference type="Proteomes" id="UP001595974">
    <property type="component" value="Unassembled WGS sequence"/>
</dbReference>
<evidence type="ECO:0000256" key="1">
    <source>
        <dbReference type="ARBA" id="ARBA00008857"/>
    </source>
</evidence>
<evidence type="ECO:0000256" key="5">
    <source>
        <dbReference type="PROSITE-ProRule" id="PRU01248"/>
    </source>
</evidence>
<dbReference type="SUPFAM" id="SSF56349">
    <property type="entry name" value="DNA breaking-rejoining enzymes"/>
    <property type="match status" value="1"/>
</dbReference>
<comment type="similarity">
    <text evidence="1">Belongs to the 'phage' integrase family.</text>
</comment>
<dbReference type="CDD" id="cd00397">
    <property type="entry name" value="DNA_BRE_C"/>
    <property type="match status" value="1"/>
</dbReference>
<evidence type="ECO:0000313" key="9">
    <source>
        <dbReference type="Proteomes" id="UP001595974"/>
    </source>
</evidence>
<evidence type="ECO:0000256" key="3">
    <source>
        <dbReference type="ARBA" id="ARBA00023125"/>
    </source>
</evidence>
<dbReference type="EMBL" id="JBHSOG010000068">
    <property type="protein sequence ID" value="MFC5771018.1"/>
    <property type="molecule type" value="Genomic_DNA"/>
</dbReference>
<dbReference type="PROSITE" id="PS51900">
    <property type="entry name" value="CB"/>
    <property type="match status" value="1"/>
</dbReference>
<keyword evidence="9" id="KW-1185">Reference proteome</keyword>
<dbReference type="Pfam" id="PF00589">
    <property type="entry name" value="Phage_integrase"/>
    <property type="match status" value="1"/>
</dbReference>
<sequence>MAQNTVVERALPRYTRADFAALRGWLNKLLVERLAALYYTEDDLEALGCTAPGALEARLALMRDHLIERASLTNPRLAEGLREARRSARWSAVAMRYLFDAAEFASREPQSTDALTAWLKPRISRHLAHEGVRAVSELKNLIEVRGPGWWRPVPRLGAGKAAALERWLRHHEKTLGPLAVPVAPTRAQPPIVLRPDEPILVPLERMALAHELDGRHGVNRAAALSLIAADNDLEAVQAFLVKYRGQAKTQRAYQKELERFLLWCLYARHKPLSSVLVDDCEAYKTFLAAPDPAWCGKKAGRHTVYWRPFGGPLSPESQRYAITVLKTFFAWLIDVRYLGGNPWVAVGAPLVEQRSVALRLDKALPEDLWTRCAREGGLLDEACEMGPDEDARRQARLVRAALLLIGHAGIRREEAARAQRRHLKPLPGQAGALWELEVLGKRRKWRTVFLPVRAIEALAAHWADREEDFAAADHAGALLSPLIIPSTPAARDKHLDKLDAPGAGFSPDGLYRCLKTGLTRIAADTRLTLDDSERALLKRAGPHAFRHTFGTLAAAHALPLDVLQRVMGHASLQTTSIYVQAERRRSIEEMGKFFR</sequence>
<dbReference type="InterPro" id="IPR002104">
    <property type="entry name" value="Integrase_catalytic"/>
</dbReference>
<evidence type="ECO:0000256" key="4">
    <source>
        <dbReference type="ARBA" id="ARBA00023172"/>
    </source>
</evidence>
<dbReference type="InterPro" id="IPR022169">
    <property type="entry name" value="DUF3701"/>
</dbReference>
<dbReference type="Pfam" id="PF12482">
    <property type="entry name" value="DUF3701"/>
    <property type="match status" value="1"/>
</dbReference>
<proteinExistence type="inferred from homology"/>
<keyword evidence="4" id="KW-0233">DNA recombination</keyword>
<organism evidence="8 9">
    <name type="scientific">Thauera sinica</name>
    <dbReference type="NCBI Taxonomy" id="2665146"/>
    <lineage>
        <taxon>Bacteria</taxon>
        <taxon>Pseudomonadati</taxon>
        <taxon>Pseudomonadota</taxon>
        <taxon>Betaproteobacteria</taxon>
        <taxon>Rhodocyclales</taxon>
        <taxon>Zoogloeaceae</taxon>
        <taxon>Thauera</taxon>
    </lineage>
</organism>
<gene>
    <name evidence="8" type="ORF">ACFPTN_16685</name>
</gene>
<protein>
    <submittedName>
        <fullName evidence="8">Phage integrase family protein</fullName>
    </submittedName>
</protein>
<dbReference type="PANTHER" id="PTHR30349:SF64">
    <property type="entry name" value="PROPHAGE INTEGRASE INTD-RELATED"/>
    <property type="match status" value="1"/>
</dbReference>
<dbReference type="InterPro" id="IPR013762">
    <property type="entry name" value="Integrase-like_cat_sf"/>
</dbReference>
<evidence type="ECO:0000313" key="8">
    <source>
        <dbReference type="EMBL" id="MFC5771018.1"/>
    </source>
</evidence>
<dbReference type="InterPro" id="IPR050090">
    <property type="entry name" value="Tyrosine_recombinase_XerCD"/>
</dbReference>
<evidence type="ECO:0000259" key="6">
    <source>
        <dbReference type="PROSITE" id="PS51898"/>
    </source>
</evidence>
<name>A0ABW1AVJ4_9RHOO</name>
<reference evidence="9" key="1">
    <citation type="journal article" date="2019" name="Int. J. Syst. Evol. Microbiol.">
        <title>The Global Catalogue of Microorganisms (GCM) 10K type strain sequencing project: providing services to taxonomists for standard genome sequencing and annotation.</title>
        <authorList>
            <consortium name="The Broad Institute Genomics Platform"/>
            <consortium name="The Broad Institute Genome Sequencing Center for Infectious Disease"/>
            <person name="Wu L."/>
            <person name="Ma J."/>
        </authorList>
    </citation>
    <scope>NUCLEOTIDE SEQUENCE [LARGE SCALE GENOMIC DNA]</scope>
    <source>
        <strain evidence="9">SHR3</strain>
    </source>
</reference>
<feature type="domain" description="Tyr recombinase" evidence="6">
    <location>
        <begin position="359"/>
        <end position="592"/>
    </location>
</feature>
<evidence type="ECO:0000259" key="7">
    <source>
        <dbReference type="PROSITE" id="PS51900"/>
    </source>
</evidence>
<accession>A0ABW1AVJ4</accession>
<dbReference type="InterPro" id="IPR044068">
    <property type="entry name" value="CB"/>
</dbReference>
<keyword evidence="2" id="KW-0229">DNA integration</keyword>
<evidence type="ECO:0000256" key="2">
    <source>
        <dbReference type="ARBA" id="ARBA00022908"/>
    </source>
</evidence>
<comment type="caution">
    <text evidence="8">The sequence shown here is derived from an EMBL/GenBank/DDBJ whole genome shotgun (WGS) entry which is preliminary data.</text>
</comment>
<dbReference type="InterPro" id="IPR011010">
    <property type="entry name" value="DNA_brk_join_enz"/>
</dbReference>
<dbReference type="RefSeq" id="WP_096453059.1">
    <property type="nucleotide sequence ID" value="NZ_JBHSOG010000068.1"/>
</dbReference>